<reference evidence="2" key="1">
    <citation type="submission" date="2016-10" db="EMBL/GenBank/DDBJ databases">
        <authorList>
            <person name="Varghese N."/>
            <person name="Submissions S."/>
        </authorList>
    </citation>
    <scope>NUCLEOTIDE SEQUENCE [LARGE SCALE GENOMIC DNA]</scope>
    <source>
        <strain evidence="2">DSM 46136</strain>
    </source>
</reference>
<gene>
    <name evidence="1" type="ORF">SAMN05660657_03642</name>
</gene>
<evidence type="ECO:0000313" key="2">
    <source>
        <dbReference type="Proteomes" id="UP000199546"/>
    </source>
</evidence>
<keyword evidence="2" id="KW-1185">Reference proteome</keyword>
<dbReference type="EMBL" id="FPBA01000014">
    <property type="protein sequence ID" value="SFT87340.1"/>
    <property type="molecule type" value="Genomic_DNA"/>
</dbReference>
<dbReference type="STRING" id="1296565.SAMN05660657_03642"/>
<protein>
    <submittedName>
        <fullName evidence="1">Uncharacterized protein</fullName>
    </submittedName>
</protein>
<name>A0A1I7BJI5_9ACTN</name>
<dbReference type="Proteomes" id="UP000199546">
    <property type="component" value="Unassembled WGS sequence"/>
</dbReference>
<accession>A0A1I7BJI5</accession>
<evidence type="ECO:0000313" key="1">
    <source>
        <dbReference type="EMBL" id="SFT87340.1"/>
    </source>
</evidence>
<sequence length="521" mass="58883">MPAQHSYADLLAANAWIRKASDAFYFQCTARTVQESKLFPVNPYIALSYLNAWYRYPELFRKIEAVMSAEELGDHARERTTSANIITNGIIEQFYLGGRQMLMDMGMLKATDAMDDVMYVLDFTQRLNLSYHRNHAHVLPTDAGLSAQLLPERQVQVFEADALGTKPGDKLHTSVAHFLAAVSQYAFLKNSECRLGIHNSGPYKVGGGEMLVREFVDLAESDLPWLDGVAENVELNNVTMPVFMKDTHFNIVDDWASFEAQPSYNHDNMYAVGLYTSDYLSDGYIPVHMDSAAELADYLDHLRDTIHDATQRLWKEVAGWSRDQMIDSGLLVYYNVPKDLAHIAGVYEQEDWYTVEDRVQRFKPLFNDEYGNHLIAELVGYISLRSQQGNESHMAKLSGARGDMWSTIPYSVLGDEEWTGSVGPIRGGSTSLPQKTALYTTTRGKLTQDQCNEAARALRIPTLEDGLRHLDDAWVKNHPDDPRAHELYRRTQARSLVLKDKGAGLLREDVLALRKEAGRDD</sequence>
<dbReference type="OrthoDB" id="3568381at2"/>
<dbReference type="RefSeq" id="WP_093581466.1">
    <property type="nucleotide sequence ID" value="NZ_FPBA01000014.1"/>
</dbReference>
<proteinExistence type="predicted"/>
<organism evidence="1 2">
    <name type="scientific">Geodermatophilus amargosae</name>
    <dbReference type="NCBI Taxonomy" id="1296565"/>
    <lineage>
        <taxon>Bacteria</taxon>
        <taxon>Bacillati</taxon>
        <taxon>Actinomycetota</taxon>
        <taxon>Actinomycetes</taxon>
        <taxon>Geodermatophilales</taxon>
        <taxon>Geodermatophilaceae</taxon>
        <taxon>Geodermatophilus</taxon>
    </lineage>
</organism>
<dbReference type="AlphaFoldDB" id="A0A1I7BJI5"/>